<protein>
    <submittedName>
        <fullName evidence="1">Uncharacterized protein</fullName>
    </submittedName>
</protein>
<dbReference type="Proteomes" id="UP000585474">
    <property type="component" value="Unassembled WGS sequence"/>
</dbReference>
<evidence type="ECO:0000313" key="2">
    <source>
        <dbReference type="Proteomes" id="UP000585474"/>
    </source>
</evidence>
<gene>
    <name evidence="1" type="ORF">Acr_01g0000250</name>
</gene>
<comment type="caution">
    <text evidence="1">The sequence shown here is derived from an EMBL/GenBank/DDBJ whole genome shotgun (WGS) entry which is preliminary data.</text>
</comment>
<accession>A0A7J0E246</accession>
<organism evidence="1 2">
    <name type="scientific">Actinidia rufa</name>
    <dbReference type="NCBI Taxonomy" id="165716"/>
    <lineage>
        <taxon>Eukaryota</taxon>
        <taxon>Viridiplantae</taxon>
        <taxon>Streptophyta</taxon>
        <taxon>Embryophyta</taxon>
        <taxon>Tracheophyta</taxon>
        <taxon>Spermatophyta</taxon>
        <taxon>Magnoliopsida</taxon>
        <taxon>eudicotyledons</taxon>
        <taxon>Gunneridae</taxon>
        <taxon>Pentapetalae</taxon>
        <taxon>asterids</taxon>
        <taxon>Ericales</taxon>
        <taxon>Actinidiaceae</taxon>
        <taxon>Actinidia</taxon>
    </lineage>
</organism>
<evidence type="ECO:0000313" key="1">
    <source>
        <dbReference type="EMBL" id="GFY80216.1"/>
    </source>
</evidence>
<proteinExistence type="predicted"/>
<reference evidence="1 2" key="1">
    <citation type="submission" date="2019-07" db="EMBL/GenBank/DDBJ databases">
        <title>De Novo Assembly of kiwifruit Actinidia rufa.</title>
        <authorList>
            <person name="Sugita-Konishi S."/>
            <person name="Sato K."/>
            <person name="Mori E."/>
            <person name="Abe Y."/>
            <person name="Kisaki G."/>
            <person name="Hamano K."/>
            <person name="Suezawa K."/>
            <person name="Otani M."/>
            <person name="Fukuda T."/>
            <person name="Manabe T."/>
            <person name="Gomi K."/>
            <person name="Tabuchi M."/>
            <person name="Akimitsu K."/>
            <person name="Kataoka I."/>
        </authorList>
    </citation>
    <scope>NUCLEOTIDE SEQUENCE [LARGE SCALE GENOMIC DNA]</scope>
    <source>
        <strain evidence="2">cv. Fuchu</strain>
    </source>
</reference>
<keyword evidence="2" id="KW-1185">Reference proteome</keyword>
<sequence length="204" mass="23152">MKGRPDVVSREEVRERELSAGFPLEIRLPSPSPCCELALFIEFFSFSCVTVASATQILAAEIFCCEVTACRSTGTYSSLFFCCEVTCVQIYWSRFFLVFFYCASCCWVVRTIACGLFHRHSESEYTLEQISGIGPEVFHSICIFGFWDQSQHKVVNLFKDLARGKEFHYCRTEISLNYVPSFLKEAGGETIRPRGFVLSNAKKG</sequence>
<name>A0A7J0E246_9ERIC</name>
<dbReference type="EMBL" id="BJWL01000001">
    <property type="protein sequence ID" value="GFY80216.1"/>
    <property type="molecule type" value="Genomic_DNA"/>
</dbReference>
<dbReference type="AlphaFoldDB" id="A0A7J0E246"/>